<dbReference type="PANTHER" id="PTHR13887:SF55">
    <property type="entry name" value="SLR0313 PROTEIN"/>
    <property type="match status" value="1"/>
</dbReference>
<dbReference type="EMBL" id="ATNL01000006">
    <property type="protein sequence ID" value="KON75527.1"/>
    <property type="molecule type" value="Genomic_DNA"/>
</dbReference>
<evidence type="ECO:0000313" key="3">
    <source>
        <dbReference type="EMBL" id="KON75527.1"/>
    </source>
</evidence>
<keyword evidence="4" id="KW-1185">Reference proteome</keyword>
<dbReference type="Pfam" id="PF13462">
    <property type="entry name" value="Thioredoxin_4"/>
    <property type="match status" value="1"/>
</dbReference>
<dbReference type="InterPro" id="IPR013766">
    <property type="entry name" value="Thioredoxin_domain"/>
</dbReference>
<reference evidence="3 4" key="1">
    <citation type="journal article" date="2015" name="Sci. Rep.">
        <title>Functional and structural properties of a novel cellulosome-like multienzyme complex: efficient glycoside hydrolysis of water-insoluble 7-xylosyl-10-deacetylpaclitaxel.</title>
        <authorList>
            <person name="Dou T.Y."/>
            <person name="Luan H.W."/>
            <person name="Ge G.B."/>
            <person name="Dong M.M."/>
            <person name="Zou H.F."/>
            <person name="He Y.Q."/>
            <person name="Cui P."/>
            <person name="Wang J.Y."/>
            <person name="Hao D.C."/>
            <person name="Yang S.L."/>
            <person name="Yang L."/>
        </authorList>
    </citation>
    <scope>NUCLEOTIDE SEQUENCE [LARGE SCALE GENOMIC DNA]</scope>
    <source>
        <strain evidence="3 4">F16</strain>
    </source>
</reference>
<evidence type="ECO:0000256" key="1">
    <source>
        <dbReference type="ARBA" id="ARBA00005791"/>
    </source>
</evidence>
<dbReference type="InterPro" id="IPR012336">
    <property type="entry name" value="Thioredoxin-like_fold"/>
</dbReference>
<dbReference type="AlphaFoldDB" id="A0A0M0FDP3"/>
<dbReference type="Gene3D" id="3.40.30.10">
    <property type="entry name" value="Glutaredoxin"/>
    <property type="match status" value="1"/>
</dbReference>
<proteinExistence type="inferred from homology"/>
<feature type="domain" description="Thioredoxin" evidence="2">
    <location>
        <begin position="7"/>
        <end position="184"/>
    </location>
</feature>
<evidence type="ECO:0000313" key="4">
    <source>
        <dbReference type="Proteomes" id="UP000037387"/>
    </source>
</evidence>
<dbReference type="SUPFAM" id="SSF52833">
    <property type="entry name" value="Thioredoxin-like"/>
    <property type="match status" value="1"/>
</dbReference>
<dbReference type="PANTHER" id="PTHR13887">
    <property type="entry name" value="GLUTATHIONE S-TRANSFERASE KAPPA"/>
    <property type="match status" value="1"/>
</dbReference>
<sequence>MLGDVSEQTAAPIPADQLVPADAHVLGNPDAPVTIVEFGDLECPYCAAAAPVLRQVVEASAGQVRLVFRHFPLFEIHPHALSAALAVEAAAAQGRFWEMQAALFEHQDQLGEAGLADRAEELGLDGASVVGDAAQQHAAPVQRDYADALAAGVQGTPTLFVNGVRYRGRVTADGLRAAIESATAPR</sequence>
<name>A0A0M0FDP3_CELCE</name>
<protein>
    <recommendedName>
        <fullName evidence="2">Thioredoxin domain-containing protein</fullName>
    </recommendedName>
</protein>
<comment type="caution">
    <text evidence="3">The sequence shown here is derived from an EMBL/GenBank/DDBJ whole genome shotgun (WGS) entry which is preliminary data.</text>
</comment>
<dbReference type="Proteomes" id="UP000037387">
    <property type="component" value="Unassembled WGS sequence"/>
</dbReference>
<comment type="similarity">
    <text evidence="1">Belongs to the thioredoxin family. DsbA subfamily.</text>
</comment>
<evidence type="ECO:0000259" key="2">
    <source>
        <dbReference type="PROSITE" id="PS51352"/>
    </source>
</evidence>
<organism evidence="3 4">
    <name type="scientific">Cellulosimicrobium cellulans F16</name>
    <dbReference type="NCBI Taxonomy" id="1350482"/>
    <lineage>
        <taxon>Bacteria</taxon>
        <taxon>Bacillati</taxon>
        <taxon>Actinomycetota</taxon>
        <taxon>Actinomycetes</taxon>
        <taxon>Micrococcales</taxon>
        <taxon>Promicromonosporaceae</taxon>
        <taxon>Cellulosimicrobium</taxon>
    </lineage>
</organism>
<dbReference type="PATRIC" id="fig|1350482.3.peg.1236"/>
<dbReference type="PROSITE" id="PS51352">
    <property type="entry name" value="THIOREDOXIN_2"/>
    <property type="match status" value="1"/>
</dbReference>
<gene>
    <name evidence="3" type="ORF">M768_06225</name>
</gene>
<accession>A0A0M0FDP3</accession>
<dbReference type="InterPro" id="IPR036249">
    <property type="entry name" value="Thioredoxin-like_sf"/>
</dbReference>